<feature type="signal peptide" evidence="1">
    <location>
        <begin position="1"/>
        <end position="19"/>
    </location>
</feature>
<dbReference type="Proteomes" id="UP001392437">
    <property type="component" value="Unassembled WGS sequence"/>
</dbReference>
<organism evidence="2 3">
    <name type="scientific">Apiospora kogelbergensis</name>
    <dbReference type="NCBI Taxonomy" id="1337665"/>
    <lineage>
        <taxon>Eukaryota</taxon>
        <taxon>Fungi</taxon>
        <taxon>Dikarya</taxon>
        <taxon>Ascomycota</taxon>
        <taxon>Pezizomycotina</taxon>
        <taxon>Sordariomycetes</taxon>
        <taxon>Xylariomycetidae</taxon>
        <taxon>Amphisphaeriales</taxon>
        <taxon>Apiosporaceae</taxon>
        <taxon>Apiospora</taxon>
    </lineage>
</organism>
<protein>
    <submittedName>
        <fullName evidence="2">Uncharacterized protein</fullName>
    </submittedName>
</protein>
<gene>
    <name evidence="2" type="ORF">PG999_011426</name>
</gene>
<evidence type="ECO:0000313" key="2">
    <source>
        <dbReference type="EMBL" id="KAK8101052.1"/>
    </source>
</evidence>
<dbReference type="AlphaFoldDB" id="A0AAW0QKH2"/>
<dbReference type="EMBL" id="JAQQWP010000009">
    <property type="protein sequence ID" value="KAK8101052.1"/>
    <property type="molecule type" value="Genomic_DNA"/>
</dbReference>
<evidence type="ECO:0000313" key="3">
    <source>
        <dbReference type="Proteomes" id="UP001392437"/>
    </source>
</evidence>
<keyword evidence="1" id="KW-0732">Signal</keyword>
<sequence length="215" mass="22986">MKWSSSLPCLGLVASFASAHPVSRESSDVTAADVYQLGATIGGLSDRVLNFDGFTVGFFTSQEPGPIYVTAQPSNQNASLFSLHLWPADKHEDHVLGLQPTYAEQASPGMITRIEKPPVKTPGSGDGGDDTKAVWNTWTMVDGNLNVYPPPQNWVAVTYPNGGSGSFNLLAMIRAEIEMPVPGGSFLQKAKETSSLLDQLFGVVFVHQHTPPASV</sequence>
<accession>A0AAW0QKH2</accession>
<proteinExistence type="predicted"/>
<name>A0AAW0QKH2_9PEZI</name>
<feature type="chain" id="PRO_5043486058" evidence="1">
    <location>
        <begin position="20"/>
        <end position="215"/>
    </location>
</feature>
<reference evidence="2 3" key="1">
    <citation type="submission" date="2023-01" db="EMBL/GenBank/DDBJ databases">
        <title>Analysis of 21 Apiospora genomes using comparative genomics revels a genus with tremendous synthesis potential of carbohydrate active enzymes and secondary metabolites.</title>
        <authorList>
            <person name="Sorensen T."/>
        </authorList>
    </citation>
    <scope>NUCLEOTIDE SEQUENCE [LARGE SCALE GENOMIC DNA]</scope>
    <source>
        <strain evidence="2 3">CBS 117206</strain>
    </source>
</reference>
<comment type="caution">
    <text evidence="2">The sequence shown here is derived from an EMBL/GenBank/DDBJ whole genome shotgun (WGS) entry which is preliminary data.</text>
</comment>
<evidence type="ECO:0000256" key="1">
    <source>
        <dbReference type="SAM" id="SignalP"/>
    </source>
</evidence>
<keyword evidence="3" id="KW-1185">Reference proteome</keyword>